<dbReference type="SUPFAM" id="SSF74650">
    <property type="entry name" value="Galactose mutarotase-like"/>
    <property type="match status" value="1"/>
</dbReference>
<dbReference type="GO" id="GO:0030246">
    <property type="term" value="F:carbohydrate binding"/>
    <property type="evidence" value="ECO:0007669"/>
    <property type="project" value="InterPro"/>
</dbReference>
<keyword evidence="3 6" id="KW-0378">Hydrolase</keyword>
<evidence type="ECO:0000259" key="5">
    <source>
        <dbReference type="SMART" id="SM01038"/>
    </source>
</evidence>
<dbReference type="Pfam" id="PF02929">
    <property type="entry name" value="Bgal_small_N"/>
    <property type="match status" value="1"/>
</dbReference>
<accession>A0A380BFG4</accession>
<name>A0A380BFG4_SPOPA</name>
<dbReference type="EMBL" id="UGYZ01000002">
    <property type="protein sequence ID" value="SUI99617.1"/>
    <property type="molecule type" value="Genomic_DNA"/>
</dbReference>
<evidence type="ECO:0000256" key="4">
    <source>
        <dbReference type="ARBA" id="ARBA00023295"/>
    </source>
</evidence>
<dbReference type="InterPro" id="IPR011013">
    <property type="entry name" value="Gal_mutarotase_sf_dom"/>
</dbReference>
<dbReference type="GO" id="GO:0004565">
    <property type="term" value="F:beta-galactosidase activity"/>
    <property type="evidence" value="ECO:0007669"/>
    <property type="project" value="UniProtKB-EC"/>
</dbReference>
<dbReference type="PANTHER" id="PTHR46323">
    <property type="entry name" value="BETA-GALACTOSIDASE"/>
    <property type="match status" value="1"/>
</dbReference>
<evidence type="ECO:0000256" key="3">
    <source>
        <dbReference type="ARBA" id="ARBA00022801"/>
    </source>
</evidence>
<evidence type="ECO:0000256" key="1">
    <source>
        <dbReference type="ARBA" id="ARBA00001412"/>
    </source>
</evidence>
<organism evidence="6 7">
    <name type="scientific">Sporosarcina pasteurii</name>
    <name type="common">Bacillus pasteurii</name>
    <dbReference type="NCBI Taxonomy" id="1474"/>
    <lineage>
        <taxon>Bacteria</taxon>
        <taxon>Bacillati</taxon>
        <taxon>Bacillota</taxon>
        <taxon>Bacilli</taxon>
        <taxon>Bacillales</taxon>
        <taxon>Caryophanaceae</taxon>
        <taxon>Sporosarcina</taxon>
    </lineage>
</organism>
<dbReference type="InterPro" id="IPR014718">
    <property type="entry name" value="GH-type_carb-bd"/>
</dbReference>
<proteinExistence type="predicted"/>
<dbReference type="InterPro" id="IPR050347">
    <property type="entry name" value="Bact_Beta-galactosidase"/>
</dbReference>
<feature type="domain" description="Beta galactosidase small chain/" evidence="5">
    <location>
        <begin position="2"/>
        <end position="152"/>
    </location>
</feature>
<sequence length="156" mass="17458">MPIFGITFKLSADYDELKWYAKGPKENYIDRAHGARLGIFENTVKDNVAAYVIPQESGNRTGVRSVDIANSDGLGIRISSVDEPIECNISPYTAHELENASHHYELPQIHHTVVTVAGRQMGVGGDDSWGAPVHEEYRINAEEELEFEFRIESLNL</sequence>
<dbReference type="GO" id="GO:0009341">
    <property type="term" value="C:beta-galactosidase complex"/>
    <property type="evidence" value="ECO:0007669"/>
    <property type="project" value="InterPro"/>
</dbReference>
<comment type="catalytic activity">
    <reaction evidence="1">
        <text>Hydrolysis of terminal non-reducing beta-D-galactose residues in beta-D-galactosides.</text>
        <dbReference type="EC" id="3.2.1.23"/>
    </reaction>
</comment>
<dbReference type="PANTHER" id="PTHR46323:SF2">
    <property type="entry name" value="BETA-GALACTOSIDASE"/>
    <property type="match status" value="1"/>
</dbReference>
<dbReference type="Proteomes" id="UP000254519">
    <property type="component" value="Unassembled WGS sequence"/>
</dbReference>
<evidence type="ECO:0000313" key="6">
    <source>
        <dbReference type="EMBL" id="SUI99617.1"/>
    </source>
</evidence>
<keyword evidence="7" id="KW-1185">Reference proteome</keyword>
<dbReference type="EC" id="3.2.1.23" evidence="2"/>
<dbReference type="AlphaFoldDB" id="A0A380BFG4"/>
<dbReference type="Gene3D" id="2.70.98.10">
    <property type="match status" value="1"/>
</dbReference>
<keyword evidence="4 6" id="KW-0326">Glycosidase</keyword>
<dbReference type="GO" id="GO:0005990">
    <property type="term" value="P:lactose catabolic process"/>
    <property type="evidence" value="ECO:0007669"/>
    <property type="project" value="TreeGrafter"/>
</dbReference>
<gene>
    <name evidence="6" type="primary">lacZ_2</name>
    <name evidence="6" type="ORF">NCTC4822_00673</name>
</gene>
<protein>
    <recommendedName>
        <fullName evidence="2">beta-galactosidase</fullName>
        <ecNumber evidence="2">3.2.1.23</ecNumber>
    </recommendedName>
</protein>
<evidence type="ECO:0000313" key="7">
    <source>
        <dbReference type="Proteomes" id="UP000254519"/>
    </source>
</evidence>
<evidence type="ECO:0000256" key="2">
    <source>
        <dbReference type="ARBA" id="ARBA00012756"/>
    </source>
</evidence>
<dbReference type="InterPro" id="IPR004199">
    <property type="entry name" value="B-gal_small/dom_5"/>
</dbReference>
<dbReference type="SMART" id="SM01038">
    <property type="entry name" value="Bgal_small_N"/>
    <property type="match status" value="1"/>
</dbReference>
<reference evidence="6 7" key="1">
    <citation type="submission" date="2018-06" db="EMBL/GenBank/DDBJ databases">
        <authorList>
            <consortium name="Pathogen Informatics"/>
            <person name="Doyle S."/>
        </authorList>
    </citation>
    <scope>NUCLEOTIDE SEQUENCE [LARGE SCALE GENOMIC DNA]</scope>
    <source>
        <strain evidence="7">ATCC 11859 / DSM 33 / NCIB 8841 / NCTC 4822</strain>
    </source>
</reference>